<keyword evidence="8 9" id="KW-0472">Membrane</keyword>
<comment type="subcellular location">
    <subcellularLocation>
        <location evidence="1">Cell membrane</location>
        <topology evidence="1">Multi-pass membrane protein</topology>
    </subcellularLocation>
</comment>
<dbReference type="GO" id="GO:0016887">
    <property type="term" value="F:ATP hydrolysis activity"/>
    <property type="evidence" value="ECO:0007669"/>
    <property type="project" value="InterPro"/>
</dbReference>
<dbReference type="Pfam" id="PF00005">
    <property type="entry name" value="ABC_tran"/>
    <property type="match status" value="1"/>
</dbReference>
<evidence type="ECO:0000259" key="10">
    <source>
        <dbReference type="PROSITE" id="PS50893"/>
    </source>
</evidence>
<keyword evidence="6 12" id="KW-0067">ATP-binding</keyword>
<evidence type="ECO:0000313" key="12">
    <source>
        <dbReference type="EMBL" id="WCG23298.1"/>
    </source>
</evidence>
<feature type="transmembrane region" description="Helical" evidence="9">
    <location>
        <begin position="60"/>
        <end position="79"/>
    </location>
</feature>
<dbReference type="AlphaFoldDB" id="A0AAF0BD22"/>
<evidence type="ECO:0000256" key="9">
    <source>
        <dbReference type="SAM" id="Phobius"/>
    </source>
</evidence>
<keyword evidence="7 9" id="KW-1133">Transmembrane helix</keyword>
<dbReference type="PROSITE" id="PS00211">
    <property type="entry name" value="ABC_TRANSPORTER_1"/>
    <property type="match status" value="1"/>
</dbReference>
<evidence type="ECO:0000256" key="3">
    <source>
        <dbReference type="ARBA" id="ARBA00022475"/>
    </source>
</evidence>
<feature type="transmembrane region" description="Helical" evidence="9">
    <location>
        <begin position="237"/>
        <end position="256"/>
    </location>
</feature>
<dbReference type="PANTHER" id="PTHR43394:SF1">
    <property type="entry name" value="ATP-BINDING CASSETTE SUB-FAMILY B MEMBER 10, MITOCHONDRIAL"/>
    <property type="match status" value="1"/>
</dbReference>
<dbReference type="InterPro" id="IPR017871">
    <property type="entry name" value="ABC_transporter-like_CS"/>
</dbReference>
<dbReference type="GO" id="GO:0005886">
    <property type="term" value="C:plasma membrane"/>
    <property type="evidence" value="ECO:0007669"/>
    <property type="project" value="UniProtKB-SubCell"/>
</dbReference>
<keyword evidence="5" id="KW-0547">Nucleotide-binding</keyword>
<name>A0AAF0BD22_9ENTE</name>
<dbReference type="SMART" id="SM00382">
    <property type="entry name" value="AAA"/>
    <property type="match status" value="1"/>
</dbReference>
<dbReference type="InterPro" id="IPR027417">
    <property type="entry name" value="P-loop_NTPase"/>
</dbReference>
<keyword evidence="4 9" id="KW-0812">Transmembrane</keyword>
<evidence type="ECO:0000256" key="4">
    <source>
        <dbReference type="ARBA" id="ARBA00022692"/>
    </source>
</evidence>
<dbReference type="InterPro" id="IPR003593">
    <property type="entry name" value="AAA+_ATPase"/>
</dbReference>
<dbReference type="Gene3D" id="1.20.1560.10">
    <property type="entry name" value="ABC transporter type 1, transmembrane domain"/>
    <property type="match status" value="1"/>
</dbReference>
<protein>
    <submittedName>
        <fullName evidence="12">ABC transporter ATP-binding protein</fullName>
    </submittedName>
</protein>
<evidence type="ECO:0000256" key="6">
    <source>
        <dbReference type="ARBA" id="ARBA00022840"/>
    </source>
</evidence>
<dbReference type="Proteomes" id="UP001179600">
    <property type="component" value="Chromosome"/>
</dbReference>
<dbReference type="InterPro" id="IPR011527">
    <property type="entry name" value="ABC1_TM_dom"/>
</dbReference>
<dbReference type="InterPro" id="IPR036640">
    <property type="entry name" value="ABC1_TM_sf"/>
</dbReference>
<feature type="transmembrane region" description="Helical" evidence="9">
    <location>
        <begin position="156"/>
        <end position="174"/>
    </location>
</feature>
<evidence type="ECO:0000256" key="5">
    <source>
        <dbReference type="ARBA" id="ARBA00022741"/>
    </source>
</evidence>
<gene>
    <name evidence="12" type="ORF">PML95_03390</name>
</gene>
<evidence type="ECO:0000256" key="2">
    <source>
        <dbReference type="ARBA" id="ARBA00022448"/>
    </source>
</evidence>
<dbReference type="SUPFAM" id="SSF52540">
    <property type="entry name" value="P-loop containing nucleoside triphosphate hydrolases"/>
    <property type="match status" value="1"/>
</dbReference>
<reference evidence="12" key="1">
    <citation type="submission" date="2023-01" db="EMBL/GenBank/DDBJ databases">
        <title>Oxazolidinone resistance genes in florfenicol resistant enterococci from beef cattle and veal calves at slaughter.</title>
        <authorList>
            <person name="Biggel M."/>
        </authorList>
    </citation>
    <scope>NUCLEOTIDE SEQUENCE</scope>
    <source>
        <strain evidence="12">K204-1</strain>
    </source>
</reference>
<dbReference type="GO" id="GO:0015421">
    <property type="term" value="F:ABC-type oligopeptide transporter activity"/>
    <property type="evidence" value="ECO:0007669"/>
    <property type="project" value="TreeGrafter"/>
</dbReference>
<evidence type="ECO:0000256" key="7">
    <source>
        <dbReference type="ARBA" id="ARBA00022989"/>
    </source>
</evidence>
<keyword evidence="3" id="KW-1003">Cell membrane</keyword>
<organism evidence="12 13">
    <name type="scientific">Vagococcus lutrae</name>
    <dbReference type="NCBI Taxonomy" id="81947"/>
    <lineage>
        <taxon>Bacteria</taxon>
        <taxon>Bacillati</taxon>
        <taxon>Bacillota</taxon>
        <taxon>Bacilli</taxon>
        <taxon>Lactobacillales</taxon>
        <taxon>Enterococcaceae</taxon>
        <taxon>Vagococcus</taxon>
    </lineage>
</organism>
<dbReference type="SUPFAM" id="SSF90123">
    <property type="entry name" value="ABC transporter transmembrane region"/>
    <property type="match status" value="1"/>
</dbReference>
<feature type="transmembrane region" description="Helical" evidence="9">
    <location>
        <begin position="276"/>
        <end position="296"/>
    </location>
</feature>
<feature type="transmembrane region" description="Helical" evidence="9">
    <location>
        <begin position="20"/>
        <end position="40"/>
    </location>
</feature>
<keyword evidence="2" id="KW-0813">Transport</keyword>
<dbReference type="PROSITE" id="PS50893">
    <property type="entry name" value="ABC_TRANSPORTER_2"/>
    <property type="match status" value="1"/>
</dbReference>
<dbReference type="InterPro" id="IPR039421">
    <property type="entry name" value="Type_1_exporter"/>
</dbReference>
<dbReference type="CDD" id="cd18548">
    <property type="entry name" value="ABC_6TM_Tm287_like"/>
    <property type="match status" value="1"/>
</dbReference>
<evidence type="ECO:0000259" key="11">
    <source>
        <dbReference type="PROSITE" id="PS50929"/>
    </source>
</evidence>
<dbReference type="RefSeq" id="WP_272163600.1">
    <property type="nucleotide sequence ID" value="NZ_CP116507.1"/>
</dbReference>
<feature type="domain" description="ABC transporter" evidence="10">
    <location>
        <begin position="337"/>
        <end position="571"/>
    </location>
</feature>
<dbReference type="Gene3D" id="3.40.50.300">
    <property type="entry name" value="P-loop containing nucleotide triphosphate hydrolases"/>
    <property type="match status" value="1"/>
</dbReference>
<dbReference type="GO" id="GO:0005524">
    <property type="term" value="F:ATP binding"/>
    <property type="evidence" value="ECO:0007669"/>
    <property type="project" value="UniProtKB-KW"/>
</dbReference>
<accession>A0AAF0BD22</accession>
<sequence length="578" mass="64938">MRILYPYLKPYRKELFLGPFFKLLEAIFELLLPIYMAKLIDEGIRLENWGRVKELSRHMLWFTVIGLVCVLICQYYAAVASQGFGTDLRNGVYQKIHRLSPTTLNRLSPSYMTTLMNNDINQLQLALAMLIRLVIRAPFLSVGSIVMAFYIDPKSALIFLTILPIFSLVLFFIIKKTVPMYRHVQTKLETLTASIDETYSGVRVIRAFNRQEKQTQQLHDVSDDLARAYTRVANVSALLNPLTLLLMNLGIALLIVNGKGQFQLGALQQGEVVALVNYMMQMLLALIVVSNLVVIFTKAAASKQRLTVLLEQEEEQNTDSFPENLASKSITSDIPIFEAKNLSFRYQEEGPTVLQSLDFTLKPKTFTGIIGPTGSGKSTLAAVLAQLYAPTEGTLMYQGHPIQDLHRPTLMQQIRLVPQKSNLVKGTVRENLLWGKAEATDDELWRALSLAEIKDEILSHPGRLDGDVAEFGRNFSGGQRQRLALARALVGEPSVLILDDTLSALDALTAQRVQHHLLTLTDTTIIMISQRLALMQEADWIMTMKHGKIIDQNKPEILETTSSFYQEIKQSQQGGDEA</sequence>
<dbReference type="Pfam" id="PF00664">
    <property type="entry name" value="ABC_membrane"/>
    <property type="match status" value="1"/>
</dbReference>
<evidence type="ECO:0000256" key="1">
    <source>
        <dbReference type="ARBA" id="ARBA00004651"/>
    </source>
</evidence>
<dbReference type="PANTHER" id="PTHR43394">
    <property type="entry name" value="ATP-DEPENDENT PERMEASE MDL1, MITOCHONDRIAL"/>
    <property type="match status" value="1"/>
</dbReference>
<feature type="domain" description="ABC transmembrane type-1" evidence="11">
    <location>
        <begin position="16"/>
        <end position="298"/>
    </location>
</feature>
<proteinExistence type="predicted"/>
<dbReference type="FunFam" id="3.40.50.300:FF:000854">
    <property type="entry name" value="Multidrug ABC transporter ATP-binding protein"/>
    <property type="match status" value="1"/>
</dbReference>
<dbReference type="PROSITE" id="PS50929">
    <property type="entry name" value="ABC_TM1F"/>
    <property type="match status" value="1"/>
</dbReference>
<evidence type="ECO:0000313" key="13">
    <source>
        <dbReference type="Proteomes" id="UP001179600"/>
    </source>
</evidence>
<dbReference type="InterPro" id="IPR003439">
    <property type="entry name" value="ABC_transporter-like_ATP-bd"/>
</dbReference>
<dbReference type="CDD" id="cd03228">
    <property type="entry name" value="ABCC_MRP_Like"/>
    <property type="match status" value="1"/>
</dbReference>
<dbReference type="EMBL" id="CP116507">
    <property type="protein sequence ID" value="WCG23298.1"/>
    <property type="molecule type" value="Genomic_DNA"/>
</dbReference>
<evidence type="ECO:0000256" key="8">
    <source>
        <dbReference type="ARBA" id="ARBA00023136"/>
    </source>
</evidence>